<evidence type="ECO:0000256" key="1">
    <source>
        <dbReference type="ARBA" id="ARBA00005466"/>
    </source>
</evidence>
<feature type="domain" description="FAD-binding PCMH-type" evidence="6">
    <location>
        <begin position="78"/>
        <end position="248"/>
    </location>
</feature>
<evidence type="ECO:0000313" key="7">
    <source>
        <dbReference type="EMBL" id="KAK0671958.1"/>
    </source>
</evidence>
<dbReference type="Pfam" id="PF08031">
    <property type="entry name" value="BBE"/>
    <property type="match status" value="1"/>
</dbReference>
<feature type="signal peptide" evidence="5">
    <location>
        <begin position="1"/>
        <end position="20"/>
    </location>
</feature>
<proteinExistence type="inferred from homology"/>
<evidence type="ECO:0000256" key="3">
    <source>
        <dbReference type="ARBA" id="ARBA00022827"/>
    </source>
</evidence>
<dbReference type="PANTHER" id="PTHR42973">
    <property type="entry name" value="BINDING OXIDOREDUCTASE, PUTATIVE (AFU_ORTHOLOGUE AFUA_1G17690)-RELATED"/>
    <property type="match status" value="1"/>
</dbReference>
<dbReference type="PANTHER" id="PTHR42973:SF8">
    <property type="entry name" value="FAD-BINDING PCMH-TYPE DOMAIN-CONTAINING PROTEIN"/>
    <property type="match status" value="1"/>
</dbReference>
<keyword evidence="8" id="KW-1185">Reference proteome</keyword>
<evidence type="ECO:0000256" key="5">
    <source>
        <dbReference type="SAM" id="SignalP"/>
    </source>
</evidence>
<dbReference type="InterPro" id="IPR036318">
    <property type="entry name" value="FAD-bd_PCMH-like_sf"/>
</dbReference>
<dbReference type="Gene3D" id="3.40.462.20">
    <property type="match status" value="1"/>
</dbReference>
<dbReference type="GO" id="GO:0016491">
    <property type="term" value="F:oxidoreductase activity"/>
    <property type="evidence" value="ECO:0007669"/>
    <property type="project" value="UniProtKB-KW"/>
</dbReference>
<feature type="chain" id="PRO_5041384826" evidence="5">
    <location>
        <begin position="21"/>
        <end position="516"/>
    </location>
</feature>
<keyword evidence="4" id="KW-0560">Oxidoreductase</keyword>
<protein>
    <submittedName>
        <fullName evidence="7">Dehydrogenase</fullName>
    </submittedName>
</protein>
<dbReference type="Gene3D" id="3.30.43.10">
    <property type="entry name" value="Uridine Diphospho-n-acetylenolpyruvylglucosamine Reductase, domain 2"/>
    <property type="match status" value="1"/>
</dbReference>
<dbReference type="InterPro" id="IPR006094">
    <property type="entry name" value="Oxid_FAD_bind_N"/>
</dbReference>
<sequence length="516" mass="56524">MTPTFYSIVALGLTLTQALAAAYTNPQDYAQMPVPRQSPLPSESVQQGLGPLLSKNASIFGPDDSRWPEATERYQDVAIPHVQVVVQPGVESDIPTIVKYANEHDINFFVVNRGHSLTVSVGKFSGIQIDVRSLTDISINKDAMTVRLQAGARNYETIDTLWKEGYVTTTGSCSCVGMVGPALGGGHGVQQGVHGLIADNLISLNVVLANGTSIIVSETSNPDLWWAMRGAGHNFGIVTSFEMNIYPATVLSYYYRNYVFTGKHVESLFEELNKFHGNGSLSPTWGGAFGVYTMEPSMSTTEATIFWTFIYGGSKEDAAPGLAPFDALGPVAVDEGDVPFTSISDILISGLESDLCAPSKVHITGTAGLQVYNVTVQRQLYDLYNKKVAEEPLLAGTKLVHEGYVVEGVLRGKSEDSAFPLRDDNLLMYFDAMPPPNSGLGDFAYQWARETEDLWNAGQAEWRKPTTYVNYAAGHESLESMYGYEPWRLEKLRALKAQYDPLNKFAYYNPIVPLES</sequence>
<evidence type="ECO:0000256" key="2">
    <source>
        <dbReference type="ARBA" id="ARBA00022630"/>
    </source>
</evidence>
<organism evidence="7 8">
    <name type="scientific">Cercophora samala</name>
    <dbReference type="NCBI Taxonomy" id="330535"/>
    <lineage>
        <taxon>Eukaryota</taxon>
        <taxon>Fungi</taxon>
        <taxon>Dikarya</taxon>
        <taxon>Ascomycota</taxon>
        <taxon>Pezizomycotina</taxon>
        <taxon>Sordariomycetes</taxon>
        <taxon>Sordariomycetidae</taxon>
        <taxon>Sordariales</taxon>
        <taxon>Lasiosphaeriaceae</taxon>
        <taxon>Cercophora</taxon>
    </lineage>
</organism>
<keyword evidence="5" id="KW-0732">Signal</keyword>
<keyword evidence="3" id="KW-0274">FAD</keyword>
<dbReference type="InterPro" id="IPR016167">
    <property type="entry name" value="FAD-bd_PCMH_sub1"/>
</dbReference>
<accession>A0AA39ZJB7</accession>
<dbReference type="AlphaFoldDB" id="A0AA39ZJB7"/>
<evidence type="ECO:0000256" key="4">
    <source>
        <dbReference type="ARBA" id="ARBA00023002"/>
    </source>
</evidence>
<gene>
    <name evidence="7" type="ORF">QBC41DRAFT_314852</name>
</gene>
<dbReference type="Gene3D" id="3.30.465.10">
    <property type="match status" value="1"/>
</dbReference>
<dbReference type="SUPFAM" id="SSF56176">
    <property type="entry name" value="FAD-binding/transporter-associated domain-like"/>
    <property type="match status" value="1"/>
</dbReference>
<comment type="caution">
    <text evidence="7">The sequence shown here is derived from an EMBL/GenBank/DDBJ whole genome shotgun (WGS) entry which is preliminary data.</text>
</comment>
<dbReference type="InterPro" id="IPR050416">
    <property type="entry name" value="FAD-linked_Oxidoreductase"/>
</dbReference>
<evidence type="ECO:0000313" key="8">
    <source>
        <dbReference type="Proteomes" id="UP001174997"/>
    </source>
</evidence>
<dbReference type="InterPro" id="IPR016169">
    <property type="entry name" value="FAD-bd_PCMH_sub2"/>
</dbReference>
<keyword evidence="2" id="KW-0285">Flavoprotein</keyword>
<dbReference type="InterPro" id="IPR016166">
    <property type="entry name" value="FAD-bd_PCMH"/>
</dbReference>
<dbReference type="Proteomes" id="UP001174997">
    <property type="component" value="Unassembled WGS sequence"/>
</dbReference>
<reference evidence="7" key="1">
    <citation type="submission" date="2023-06" db="EMBL/GenBank/DDBJ databases">
        <title>Genome-scale phylogeny and comparative genomics of the fungal order Sordariales.</title>
        <authorList>
            <consortium name="Lawrence Berkeley National Laboratory"/>
            <person name="Hensen N."/>
            <person name="Bonometti L."/>
            <person name="Westerberg I."/>
            <person name="Brannstrom I.O."/>
            <person name="Guillou S."/>
            <person name="Cros-Aarteil S."/>
            <person name="Calhoun S."/>
            <person name="Haridas S."/>
            <person name="Kuo A."/>
            <person name="Mondo S."/>
            <person name="Pangilinan J."/>
            <person name="Riley R."/>
            <person name="Labutti K."/>
            <person name="Andreopoulos B."/>
            <person name="Lipzen A."/>
            <person name="Chen C."/>
            <person name="Yanf M."/>
            <person name="Daum C."/>
            <person name="Ng V."/>
            <person name="Clum A."/>
            <person name="Steindorff A."/>
            <person name="Ohm R."/>
            <person name="Martin F."/>
            <person name="Silar P."/>
            <person name="Natvig D."/>
            <person name="Lalanne C."/>
            <person name="Gautier V."/>
            <person name="Ament-Velasquez S.L."/>
            <person name="Kruys A."/>
            <person name="Hutchinson M.I."/>
            <person name="Powell A.J."/>
            <person name="Barry K."/>
            <person name="Miller A.N."/>
            <person name="Grigoriev I.V."/>
            <person name="Debuchy R."/>
            <person name="Gladieux P."/>
            <person name="Thoren M.H."/>
            <person name="Johannesson H."/>
        </authorList>
    </citation>
    <scope>NUCLEOTIDE SEQUENCE</scope>
    <source>
        <strain evidence="7">CBS 307.81</strain>
    </source>
</reference>
<dbReference type="InterPro" id="IPR012951">
    <property type="entry name" value="BBE"/>
</dbReference>
<comment type="similarity">
    <text evidence="1">Belongs to the oxygen-dependent FAD-linked oxidoreductase family.</text>
</comment>
<dbReference type="EMBL" id="JAULSY010000017">
    <property type="protein sequence ID" value="KAK0671958.1"/>
    <property type="molecule type" value="Genomic_DNA"/>
</dbReference>
<dbReference type="GO" id="GO:0071949">
    <property type="term" value="F:FAD binding"/>
    <property type="evidence" value="ECO:0007669"/>
    <property type="project" value="InterPro"/>
</dbReference>
<dbReference type="Pfam" id="PF01565">
    <property type="entry name" value="FAD_binding_4"/>
    <property type="match status" value="1"/>
</dbReference>
<name>A0AA39ZJB7_9PEZI</name>
<evidence type="ECO:0000259" key="6">
    <source>
        <dbReference type="PROSITE" id="PS51387"/>
    </source>
</evidence>
<dbReference type="PROSITE" id="PS51387">
    <property type="entry name" value="FAD_PCMH"/>
    <property type="match status" value="1"/>
</dbReference>